<feature type="compositionally biased region" description="Basic residues" evidence="1">
    <location>
        <begin position="17"/>
        <end position="27"/>
    </location>
</feature>
<dbReference type="EMBL" id="PGOL01045284">
    <property type="protein sequence ID" value="PKH47831.1"/>
    <property type="molecule type" value="Genomic_DNA"/>
</dbReference>
<dbReference type="Proteomes" id="UP000233551">
    <property type="component" value="Unassembled WGS sequence"/>
</dbReference>
<gene>
    <name evidence="2" type="ORF">CRG98_050427</name>
</gene>
<evidence type="ECO:0000313" key="2">
    <source>
        <dbReference type="EMBL" id="PKH47831.1"/>
    </source>
</evidence>
<dbReference type="AlphaFoldDB" id="A0A2I0GBK5"/>
<feature type="region of interest" description="Disordered" evidence="1">
    <location>
        <begin position="17"/>
        <end position="37"/>
    </location>
</feature>
<sequence length="109" mass="11862">MGNGLHRAAAQVEVKRVKSHLKSRKIRGAPTPRGSGICPFLDPRVEHGGRAYVRAYVSGAKVERKFQPPPQDSRYKNSNSGGVVCMFDFGSSSKARGVESLPQPVVKEL</sequence>
<organism evidence="2 3">
    <name type="scientific">Punica granatum</name>
    <name type="common">Pomegranate</name>
    <dbReference type="NCBI Taxonomy" id="22663"/>
    <lineage>
        <taxon>Eukaryota</taxon>
        <taxon>Viridiplantae</taxon>
        <taxon>Streptophyta</taxon>
        <taxon>Embryophyta</taxon>
        <taxon>Tracheophyta</taxon>
        <taxon>Spermatophyta</taxon>
        <taxon>Magnoliopsida</taxon>
        <taxon>eudicotyledons</taxon>
        <taxon>Gunneridae</taxon>
        <taxon>Pentapetalae</taxon>
        <taxon>rosids</taxon>
        <taxon>malvids</taxon>
        <taxon>Myrtales</taxon>
        <taxon>Lythraceae</taxon>
        <taxon>Punica</taxon>
    </lineage>
</organism>
<accession>A0A2I0GBK5</accession>
<reference evidence="2 3" key="1">
    <citation type="submission" date="2017-11" db="EMBL/GenBank/DDBJ databases">
        <title>De-novo sequencing of pomegranate (Punica granatum L.) genome.</title>
        <authorList>
            <person name="Akparov Z."/>
            <person name="Amiraslanov A."/>
            <person name="Hajiyeva S."/>
            <person name="Abbasov M."/>
            <person name="Kaur K."/>
            <person name="Hamwieh A."/>
            <person name="Solovyev V."/>
            <person name="Salamov A."/>
            <person name="Braich B."/>
            <person name="Kosarev P."/>
            <person name="Mahmoud A."/>
            <person name="Hajiyev E."/>
            <person name="Babayeva S."/>
            <person name="Izzatullayeva V."/>
            <person name="Mammadov A."/>
            <person name="Mammadov A."/>
            <person name="Sharifova S."/>
            <person name="Ojaghi J."/>
            <person name="Eynullazada K."/>
            <person name="Bayramov B."/>
            <person name="Abdulazimova A."/>
            <person name="Shahmuradov I."/>
        </authorList>
    </citation>
    <scope>NUCLEOTIDE SEQUENCE [LARGE SCALE GENOMIC DNA]</scope>
    <source>
        <strain evidence="3">cv. AG2017</strain>
        <tissue evidence="2">Leaf</tissue>
    </source>
</reference>
<evidence type="ECO:0000256" key="1">
    <source>
        <dbReference type="SAM" id="MobiDB-lite"/>
    </source>
</evidence>
<comment type="caution">
    <text evidence="2">The sequence shown here is derived from an EMBL/GenBank/DDBJ whole genome shotgun (WGS) entry which is preliminary data.</text>
</comment>
<proteinExistence type="predicted"/>
<name>A0A2I0GBK5_PUNGR</name>
<evidence type="ECO:0000313" key="3">
    <source>
        <dbReference type="Proteomes" id="UP000233551"/>
    </source>
</evidence>
<protein>
    <submittedName>
        <fullName evidence="2">Uncharacterized protein</fullName>
    </submittedName>
</protein>
<keyword evidence="3" id="KW-1185">Reference proteome</keyword>